<evidence type="ECO:0000313" key="14">
    <source>
        <dbReference type="Proteomes" id="UP000033106"/>
    </source>
</evidence>
<dbReference type="Proteomes" id="UP000275843">
    <property type="component" value="Chromosome"/>
</dbReference>
<dbReference type="SUPFAM" id="SSF52540">
    <property type="entry name" value="P-loop containing nucleoside triphosphate hydrolases"/>
    <property type="match status" value="1"/>
</dbReference>
<dbReference type="Proteomes" id="UP000033106">
    <property type="component" value="Chromosome"/>
</dbReference>
<dbReference type="EMBL" id="CP033238">
    <property type="protein sequence ID" value="AZF76954.1"/>
    <property type="molecule type" value="Genomic_DNA"/>
</dbReference>
<dbReference type="Gene3D" id="3.40.50.300">
    <property type="entry name" value="P-loop containing nucleotide triphosphate hydrolases"/>
    <property type="match status" value="1"/>
</dbReference>
<dbReference type="PANTHER" id="PTHR34301:SF8">
    <property type="entry name" value="ATPASE DOMAIN-CONTAINING PROTEIN"/>
    <property type="match status" value="1"/>
</dbReference>
<dbReference type="EMBL" id="CP033236">
    <property type="protein sequence ID" value="AZF71711.1"/>
    <property type="molecule type" value="Genomic_DNA"/>
</dbReference>
<keyword evidence="2" id="KW-0547">Nucleotide-binding</keyword>
<evidence type="ECO:0000313" key="16">
    <source>
        <dbReference type="Proteomes" id="UP000267993"/>
    </source>
</evidence>
<dbReference type="KEGG" id="ssof:SULC_2485"/>
<dbReference type="InterPro" id="IPR027417">
    <property type="entry name" value="P-loop_NTPase"/>
</dbReference>
<evidence type="ECO:0000313" key="1">
    <source>
        <dbReference type="EMBL" id="AKA74622.1"/>
    </source>
</evidence>
<reference evidence="16 17" key="4">
    <citation type="journal article" date="2018" name="Proc. Natl. Acad. Sci. U.S.A.">
        <title>Nonmutational mechanism of inheritance in the Archaeon Sulfolobus solfataricus.</title>
        <authorList>
            <person name="Payne S."/>
            <person name="McCarthy S."/>
            <person name="Johnson T."/>
            <person name="North E."/>
            <person name="Blum P."/>
        </authorList>
    </citation>
    <scope>NUCLEOTIDE SEQUENCE [LARGE SCALE GENOMIC DNA]</scope>
    <source>
        <strain evidence="5 16">SARC-H</strain>
        <strain evidence="6 20">SARC-I</strain>
        <strain evidence="8 21">SARC-N</strain>
        <strain evidence="9 22">SARC-O</strain>
        <strain evidence="10 17">SUL120</strain>
        <strain evidence="4 18">SULG</strain>
        <strain evidence="7 19">SULM</strain>
    </source>
</reference>
<organism evidence="2 12">
    <name type="scientific">Saccharolobus solfataricus</name>
    <name type="common">Sulfolobus solfataricus</name>
    <dbReference type="NCBI Taxonomy" id="2287"/>
    <lineage>
        <taxon>Archaea</taxon>
        <taxon>Thermoproteota</taxon>
        <taxon>Thermoprotei</taxon>
        <taxon>Sulfolobales</taxon>
        <taxon>Sulfolobaceae</taxon>
        <taxon>Saccharolobus</taxon>
    </lineage>
</organism>
<dbReference type="AlphaFoldDB" id="A0A0E3KCR8"/>
<evidence type="ECO:0000313" key="8">
    <source>
        <dbReference type="EMBL" id="AZF79561.1"/>
    </source>
</evidence>
<accession>A0A0E3KCR8</accession>
<gene>
    <name evidence="11" type="ORF">SSOP1_1813</name>
    <name evidence="3" type="ORF">SULA_2487</name>
    <name evidence="1" type="ORF">SULB_2488</name>
    <name evidence="2" type="ORF">SULC_2485</name>
    <name evidence="4" type="ORF">SULG_12610</name>
    <name evidence="5" type="ORF">SULH_12610</name>
    <name evidence="6" type="ORF">SULI_12610</name>
    <name evidence="7" type="ORF">SULM_12600</name>
    <name evidence="8" type="ORF">SULN_12600</name>
    <name evidence="9" type="ORF">SULO_12610</name>
    <name evidence="10" type="ORF">SULZ_12595</name>
</gene>
<evidence type="ECO:0000313" key="19">
    <source>
        <dbReference type="Proteomes" id="UP000273443"/>
    </source>
</evidence>
<dbReference type="RefSeq" id="WP_009992612.1">
    <property type="nucleotide sequence ID" value="NZ_CP011055.2"/>
</dbReference>
<reference evidence="15" key="3">
    <citation type="submission" date="2016-04" db="EMBL/GenBank/DDBJ databases">
        <authorList>
            <person name="Shah S.A."/>
            <person name="Garrett R.A."/>
        </authorList>
    </citation>
    <scope>NUCLEOTIDE SEQUENCE [LARGE SCALE GENOMIC DNA]</scope>
    <source>
        <strain evidence="15">ATCC 35091 / DSM 1616 / JCM 8930 / NBRC 15331 / P1</strain>
    </source>
</reference>
<dbReference type="Proteomes" id="UP000278715">
    <property type="component" value="Chromosome"/>
</dbReference>
<dbReference type="OrthoDB" id="132045at2157"/>
<evidence type="ECO:0000313" key="2">
    <source>
        <dbReference type="EMBL" id="AKA77318.1"/>
    </source>
</evidence>
<dbReference type="EMBL" id="CP033237">
    <property type="protein sequence ID" value="AZF74331.1"/>
    <property type="molecule type" value="Genomic_DNA"/>
</dbReference>
<evidence type="ECO:0000313" key="17">
    <source>
        <dbReference type="Proteomes" id="UP000269431"/>
    </source>
</evidence>
<dbReference type="PATRIC" id="fig|2287.6.peg.2638"/>
<dbReference type="GO" id="GO:0005524">
    <property type="term" value="F:ATP binding"/>
    <property type="evidence" value="ECO:0007669"/>
    <property type="project" value="UniProtKB-KW"/>
</dbReference>
<evidence type="ECO:0000313" key="13">
    <source>
        <dbReference type="Proteomes" id="UP000033085"/>
    </source>
</evidence>
<dbReference type="EMBL" id="CP011057">
    <property type="protein sequence ID" value="AKA80009.1"/>
    <property type="molecule type" value="Genomic_DNA"/>
</dbReference>
<evidence type="ECO:0000313" key="12">
    <source>
        <dbReference type="Proteomes" id="UP000033057"/>
    </source>
</evidence>
<evidence type="ECO:0000313" key="10">
    <source>
        <dbReference type="EMBL" id="AZF84751.1"/>
    </source>
</evidence>
<dbReference type="Proteomes" id="UP000269431">
    <property type="component" value="Chromosome"/>
</dbReference>
<dbReference type="EMBL" id="CP033241">
    <property type="protein sequence ID" value="AZF84751.1"/>
    <property type="molecule type" value="Genomic_DNA"/>
</dbReference>
<keyword evidence="2" id="KW-0067">ATP-binding</keyword>
<reference evidence="12 13" key="1">
    <citation type="journal article" date="2015" name="Genome Announc.">
        <title>Complete Genome Sequence of Sulfolobus solfataricus Strain 98/2 and Evolved Derivatives.</title>
        <authorList>
            <person name="McCarthy S."/>
            <person name="Gradnigo J."/>
            <person name="Johnson T."/>
            <person name="Payne S."/>
            <person name="Lipzen A."/>
            <person name="Martin J."/>
            <person name="Schackwitz W."/>
            <person name="Moriyama E."/>
            <person name="Blum P."/>
        </authorList>
    </citation>
    <scope>NUCLEOTIDE SEQUENCE [LARGE SCALE GENOMIC DNA]</scope>
    <source>
        <strain evidence="12">98/2 SULC</strain>
        <strain evidence="1">SARC-B</strain>
        <strain evidence="2">SARC-C</strain>
        <strain evidence="3 14">SULA</strain>
        <strain evidence="13">SULB</strain>
    </source>
</reference>
<evidence type="ECO:0000313" key="3">
    <source>
        <dbReference type="EMBL" id="AKA80009.1"/>
    </source>
</evidence>
<proteinExistence type="predicted"/>
<dbReference type="KEGG" id="ssol:SULB_2488"/>
<evidence type="ECO:0000313" key="4">
    <source>
        <dbReference type="EMBL" id="AZF69091.1"/>
    </source>
</evidence>
<dbReference type="EMBL" id="CP033239">
    <property type="protein sequence ID" value="AZF79561.1"/>
    <property type="molecule type" value="Genomic_DNA"/>
</dbReference>
<dbReference type="EMBL" id="LT549890">
    <property type="protein sequence ID" value="SAI85367.1"/>
    <property type="molecule type" value="Genomic_DNA"/>
</dbReference>
<dbReference type="GeneID" id="1454668"/>
<reference evidence="2" key="5">
    <citation type="submission" date="2018-10" db="EMBL/GenBank/DDBJ databases">
        <authorList>
            <person name="McCarthy S."/>
            <person name="Gradnigo J."/>
            <person name="Johnson T."/>
            <person name="Payne S."/>
            <person name="Lipzen A."/>
            <person name="Schackwitz W."/>
            <person name="Martin J."/>
            <person name="Moriyama E."/>
            <person name="Blum P."/>
        </authorList>
    </citation>
    <scope>NUCLEOTIDE SEQUENCE</scope>
    <source>
        <strain evidence="1">SARC-B</strain>
        <strain evidence="2">SARC-C</strain>
        <strain evidence="3">SULA</strain>
    </source>
</reference>
<dbReference type="EMBL" id="CP011056">
    <property type="protein sequence ID" value="AKA77318.1"/>
    <property type="molecule type" value="Genomic_DNA"/>
</dbReference>
<dbReference type="Proteomes" id="UP000282269">
    <property type="component" value="Chromosome"/>
</dbReference>
<evidence type="ECO:0000313" key="20">
    <source>
        <dbReference type="Proteomes" id="UP000275843"/>
    </source>
</evidence>
<name>A0A0E3KCR8_SACSO</name>
<evidence type="ECO:0000313" key="15">
    <source>
        <dbReference type="Proteomes" id="UP000076770"/>
    </source>
</evidence>
<dbReference type="PANTHER" id="PTHR34301">
    <property type="entry name" value="DNA-BINDING PROTEIN-RELATED"/>
    <property type="match status" value="1"/>
</dbReference>
<evidence type="ECO:0000313" key="18">
    <source>
        <dbReference type="Proteomes" id="UP000273194"/>
    </source>
</evidence>
<evidence type="ECO:0000313" key="7">
    <source>
        <dbReference type="EMBL" id="AZF76954.1"/>
    </source>
</evidence>
<dbReference type="Proteomes" id="UP000076770">
    <property type="component" value="Chromosome i"/>
</dbReference>
<evidence type="ECO:0000313" key="22">
    <source>
        <dbReference type="Proteomes" id="UP000282269"/>
    </source>
</evidence>
<dbReference type="Proteomes" id="UP000273443">
    <property type="component" value="Chromosome"/>
</dbReference>
<dbReference type="EMBL" id="CP033235">
    <property type="protein sequence ID" value="AZF69091.1"/>
    <property type="molecule type" value="Genomic_DNA"/>
</dbReference>
<evidence type="ECO:0000313" key="5">
    <source>
        <dbReference type="EMBL" id="AZF71711.1"/>
    </source>
</evidence>
<dbReference type="Proteomes" id="UP000033085">
    <property type="component" value="Chromosome"/>
</dbReference>
<evidence type="ECO:0000313" key="6">
    <source>
        <dbReference type="EMBL" id="AZF74331.1"/>
    </source>
</evidence>
<evidence type="ECO:0000313" key="11">
    <source>
        <dbReference type="EMBL" id="SAI85367.1"/>
    </source>
</evidence>
<dbReference type="Proteomes" id="UP000273194">
    <property type="component" value="Chromosome"/>
</dbReference>
<dbReference type="Proteomes" id="UP000267993">
    <property type="component" value="Chromosome"/>
</dbReference>
<dbReference type="EMBL" id="CP011055">
    <property type="protein sequence ID" value="AKA74622.1"/>
    <property type="molecule type" value="Genomic_DNA"/>
</dbReference>
<evidence type="ECO:0000313" key="21">
    <source>
        <dbReference type="Proteomes" id="UP000278715"/>
    </source>
</evidence>
<evidence type="ECO:0000313" key="9">
    <source>
        <dbReference type="EMBL" id="AZF82165.1"/>
    </source>
</evidence>
<dbReference type="EMBL" id="CP033240">
    <property type="protein sequence ID" value="AZF82165.1"/>
    <property type="molecule type" value="Genomic_DNA"/>
</dbReference>
<reference evidence="11" key="2">
    <citation type="submission" date="2016-04" db="EMBL/GenBank/DDBJ databases">
        <authorList>
            <person name="Evans L.H."/>
            <person name="Alamgir A."/>
            <person name="Owens N."/>
            <person name="Weber N.D."/>
            <person name="Virtaneva K."/>
            <person name="Barbian K."/>
            <person name="Babar A."/>
            <person name="Rosenke K."/>
        </authorList>
    </citation>
    <scope>NUCLEOTIDE SEQUENCE</scope>
    <source>
        <strain evidence="11">P1</strain>
    </source>
</reference>
<sequence length="99" mass="11486">MLFSVEPKESLKDLFNREEEVKKFLQCVNNERMIIVTGLRRVGKSSLVLAGLNSLNRGYILVDLRKIFDNVSKRITPDKLYEEIHFNLTKINKIYLDGG</sequence>
<dbReference type="KEGG" id="ssoa:SULA_2487"/>
<dbReference type="Proteomes" id="UP000033057">
    <property type="component" value="Chromosome"/>
</dbReference>
<dbReference type="GeneID" id="44130437"/>
<protein>
    <submittedName>
        <fullName evidence="2">ATP-binding protein</fullName>
    </submittedName>
    <submittedName>
        <fullName evidence="11">Partial ATPase</fullName>
    </submittedName>
</protein>